<comment type="catalytic activity">
    <reaction evidence="8">
        <text>L-histidyl-[protein] + UTP = N(tele)-(5'-uridylyl)-L-histidyl-[protein] + diphosphate</text>
        <dbReference type="Rhea" id="RHEA:83891"/>
        <dbReference type="Rhea" id="RHEA-COMP:9745"/>
        <dbReference type="Rhea" id="RHEA-COMP:20239"/>
        <dbReference type="ChEBI" id="CHEBI:29979"/>
        <dbReference type="ChEBI" id="CHEBI:33019"/>
        <dbReference type="ChEBI" id="CHEBI:46398"/>
        <dbReference type="ChEBI" id="CHEBI:233474"/>
    </reaction>
</comment>
<keyword evidence="7 8" id="KW-0460">Magnesium</keyword>
<accession>A0ABS7XT15</accession>
<comment type="catalytic activity">
    <reaction evidence="8">
        <text>L-seryl-[protein] + UTP = O-(5'-uridylyl)-L-seryl-[protein] + diphosphate</text>
        <dbReference type="Rhea" id="RHEA:64604"/>
        <dbReference type="Rhea" id="RHEA-COMP:9863"/>
        <dbReference type="Rhea" id="RHEA-COMP:16635"/>
        <dbReference type="ChEBI" id="CHEBI:29999"/>
        <dbReference type="ChEBI" id="CHEBI:33019"/>
        <dbReference type="ChEBI" id="CHEBI:46398"/>
        <dbReference type="ChEBI" id="CHEBI:156051"/>
    </reaction>
</comment>
<feature type="binding site" evidence="8">
    <location>
        <position position="102"/>
    </location>
    <ligand>
        <name>ATP</name>
        <dbReference type="ChEBI" id="CHEBI:30616"/>
    </ligand>
</feature>
<protein>
    <recommendedName>
        <fullName evidence="8">Protein nucleotidyltransferase YdiU</fullName>
        <ecNumber evidence="8">2.7.7.-</ecNumber>
    </recommendedName>
    <alternativeName>
        <fullName evidence="8">Protein adenylyltransferase YdiU</fullName>
        <ecNumber evidence="8">2.7.7.108</ecNumber>
    </alternativeName>
    <alternativeName>
        <fullName evidence="8">Protein uridylyltransferase YdiU</fullName>
        <ecNumber evidence="8">2.7.7.-</ecNumber>
    </alternativeName>
</protein>
<dbReference type="PANTHER" id="PTHR32057:SF14">
    <property type="entry name" value="PROTEIN ADENYLYLTRANSFERASE SELO, MITOCHONDRIAL"/>
    <property type="match status" value="1"/>
</dbReference>
<dbReference type="EC" id="2.7.7.108" evidence="8"/>
<keyword evidence="4 8" id="KW-0479">Metal-binding</keyword>
<organism evidence="9 10">
    <name type="scientific">Winogradskyella alexanderae</name>
    <dbReference type="NCBI Taxonomy" id="2877123"/>
    <lineage>
        <taxon>Bacteria</taxon>
        <taxon>Pseudomonadati</taxon>
        <taxon>Bacteroidota</taxon>
        <taxon>Flavobacteriia</taxon>
        <taxon>Flavobacteriales</taxon>
        <taxon>Flavobacteriaceae</taxon>
        <taxon>Winogradskyella</taxon>
    </lineage>
</organism>
<dbReference type="RefSeq" id="WP_224528184.1">
    <property type="nucleotide sequence ID" value="NZ_JAIUJR010000004.1"/>
</dbReference>
<feature type="binding site" evidence="8">
    <location>
        <position position="199"/>
    </location>
    <ligand>
        <name>ATP</name>
        <dbReference type="ChEBI" id="CHEBI:30616"/>
    </ligand>
</feature>
<evidence type="ECO:0000313" key="10">
    <source>
        <dbReference type="Proteomes" id="UP001198901"/>
    </source>
</evidence>
<feature type="binding site" evidence="8">
    <location>
        <position position="279"/>
    </location>
    <ligand>
        <name>Mg(2+)</name>
        <dbReference type="ChEBI" id="CHEBI:18420"/>
    </ligand>
</feature>
<dbReference type="HAMAP" id="MF_00692">
    <property type="entry name" value="SelO"/>
    <property type="match status" value="1"/>
</dbReference>
<evidence type="ECO:0000313" key="9">
    <source>
        <dbReference type="EMBL" id="MCA0132563.1"/>
    </source>
</evidence>
<feature type="active site" description="Proton acceptor" evidence="8">
    <location>
        <position position="269"/>
    </location>
</feature>
<dbReference type="NCBIfam" id="NF000658">
    <property type="entry name" value="PRK00029.1"/>
    <property type="match status" value="1"/>
</dbReference>
<dbReference type="InterPro" id="IPR003846">
    <property type="entry name" value="SelO"/>
</dbReference>
<feature type="binding site" evidence="8">
    <location>
        <position position="134"/>
    </location>
    <ligand>
        <name>ATP</name>
        <dbReference type="ChEBI" id="CHEBI:30616"/>
    </ligand>
</feature>
<evidence type="ECO:0000256" key="7">
    <source>
        <dbReference type="ARBA" id="ARBA00022842"/>
    </source>
</evidence>
<dbReference type="EMBL" id="JAIUJR010000004">
    <property type="protein sequence ID" value="MCA0132563.1"/>
    <property type="molecule type" value="Genomic_DNA"/>
</dbReference>
<evidence type="ECO:0000256" key="2">
    <source>
        <dbReference type="ARBA" id="ARBA00022679"/>
    </source>
</evidence>
<keyword evidence="3 8" id="KW-0548">Nucleotidyltransferase</keyword>
<feature type="binding site" evidence="8">
    <location>
        <position position="100"/>
    </location>
    <ligand>
        <name>ATP</name>
        <dbReference type="ChEBI" id="CHEBI:30616"/>
    </ligand>
</feature>
<dbReference type="EC" id="2.7.7.-" evidence="8"/>
<comment type="catalytic activity">
    <reaction evidence="8">
        <text>L-tyrosyl-[protein] + UTP = O-(5'-uridylyl)-L-tyrosyl-[protein] + diphosphate</text>
        <dbReference type="Rhea" id="RHEA:83887"/>
        <dbReference type="Rhea" id="RHEA-COMP:10136"/>
        <dbReference type="Rhea" id="RHEA-COMP:20238"/>
        <dbReference type="ChEBI" id="CHEBI:33019"/>
        <dbReference type="ChEBI" id="CHEBI:46398"/>
        <dbReference type="ChEBI" id="CHEBI:46858"/>
        <dbReference type="ChEBI" id="CHEBI:90602"/>
    </reaction>
</comment>
<keyword evidence="5 8" id="KW-0547">Nucleotide-binding</keyword>
<comment type="catalytic activity">
    <reaction evidence="8">
        <text>L-threonyl-[protein] + ATP = 3-O-(5'-adenylyl)-L-threonyl-[protein] + diphosphate</text>
        <dbReference type="Rhea" id="RHEA:54292"/>
        <dbReference type="Rhea" id="RHEA-COMP:11060"/>
        <dbReference type="Rhea" id="RHEA-COMP:13847"/>
        <dbReference type="ChEBI" id="CHEBI:30013"/>
        <dbReference type="ChEBI" id="CHEBI:30616"/>
        <dbReference type="ChEBI" id="CHEBI:33019"/>
        <dbReference type="ChEBI" id="CHEBI:138113"/>
        <dbReference type="EC" id="2.7.7.108"/>
    </reaction>
</comment>
<evidence type="ECO:0000256" key="4">
    <source>
        <dbReference type="ARBA" id="ARBA00022723"/>
    </source>
</evidence>
<dbReference type="Pfam" id="PF02696">
    <property type="entry name" value="SelO"/>
    <property type="match status" value="1"/>
</dbReference>
<feature type="binding site" evidence="8">
    <location>
        <position position="192"/>
    </location>
    <ligand>
        <name>ATP</name>
        <dbReference type="ChEBI" id="CHEBI:30616"/>
    </ligand>
</feature>
<reference evidence="10" key="1">
    <citation type="submission" date="2023-07" db="EMBL/GenBank/DDBJ databases">
        <authorList>
            <person name="Yue Y."/>
        </authorList>
    </citation>
    <scope>NUCLEOTIDE SEQUENCE [LARGE SCALE GENOMIC DNA]</scope>
    <source>
        <strain evidence="10">D23</strain>
    </source>
</reference>
<gene>
    <name evidence="8" type="primary">ydiU</name>
    <name evidence="8" type="synonym">selO</name>
    <name evidence="9" type="ORF">LBU54_08195</name>
</gene>
<keyword evidence="2 8" id="KW-0808">Transferase</keyword>
<proteinExistence type="inferred from homology"/>
<feature type="binding site" evidence="8">
    <location>
        <position position="135"/>
    </location>
    <ligand>
        <name>ATP</name>
        <dbReference type="ChEBI" id="CHEBI:30616"/>
    </ligand>
</feature>
<evidence type="ECO:0000256" key="3">
    <source>
        <dbReference type="ARBA" id="ARBA00022695"/>
    </source>
</evidence>
<comment type="similarity">
    <text evidence="1 8">Belongs to the SELO family.</text>
</comment>
<keyword evidence="10" id="KW-1185">Reference proteome</keyword>
<name>A0ABS7XT15_9FLAO</name>
<comment type="cofactor">
    <cofactor evidence="8">
        <name>Mg(2+)</name>
        <dbReference type="ChEBI" id="CHEBI:18420"/>
    </cofactor>
    <cofactor evidence="8">
        <name>Mn(2+)</name>
        <dbReference type="ChEBI" id="CHEBI:29035"/>
    </cofactor>
</comment>
<keyword evidence="8" id="KW-0464">Manganese</keyword>
<feature type="binding site" evidence="8">
    <location>
        <position position="279"/>
    </location>
    <ligand>
        <name>ATP</name>
        <dbReference type="ChEBI" id="CHEBI:30616"/>
    </ligand>
</feature>
<dbReference type="Proteomes" id="UP001198901">
    <property type="component" value="Unassembled WGS sequence"/>
</dbReference>
<dbReference type="PANTHER" id="PTHR32057">
    <property type="entry name" value="PROTEIN ADENYLYLTRANSFERASE SELO, MITOCHONDRIAL"/>
    <property type="match status" value="1"/>
</dbReference>
<keyword evidence="6 8" id="KW-0067">ATP-binding</keyword>
<comment type="function">
    <text evidence="8">Nucleotidyltransferase involved in the post-translational modification of proteins. It can catalyze the addition of adenosine monophosphate (AMP) or uridine monophosphate (UMP) to a protein, resulting in modifications known as AMPylation and UMPylation.</text>
</comment>
<feature type="binding site" evidence="8">
    <location>
        <position position="122"/>
    </location>
    <ligand>
        <name>ATP</name>
        <dbReference type="ChEBI" id="CHEBI:30616"/>
    </ligand>
</feature>
<evidence type="ECO:0000256" key="8">
    <source>
        <dbReference type="HAMAP-Rule" id="MF_00692"/>
    </source>
</evidence>
<sequence>MKLSISDTFNTELPSDKNLENSRRQVLGAAYSFVSPKKPSNPRLIHSSIELAKDLGIEKNELQSKTFLDIFSGAKVYPNTHPYAMAYAGHQFGSWAGQLGDGRAINLFEIEHNNKLWALQLKGAGETPYSRQGDGLAVLRSSIREYLCSEAMYNLGVPTTRALSLILSGDKVLRDMLYDGNSAYEKGAIVCRVSPSFIRFGNFELFASRQDFRNLKKLTDYTIKHFYTHLGKPSKSVYIEFFREVTERTLEMIIHWQRVGFVHGVMNTDNMSILGLTIDYGPYGWLEGFDFSWTPNTTDKQHKRYRFGNQPNIALWNLLQLANALYPLVREAEPFESVLNDYKTTFEKKSLEMMRSKLGLKSKSNIDLQLINTLEDALLAIETDMTIFFRLLSNYKRGAPNDGISIVKDAFYNLEELDENLQSQWNNWFNDYDQRLQQETSSNSERKKSMDLINPKYVLRNYMAQMAIDDADNENYSLINELFNLLKLPYDEQPEMEKWFAKRPEWARHKVGCSMLSCSS</sequence>
<feature type="binding site" evidence="8">
    <location>
        <position position="103"/>
    </location>
    <ligand>
        <name>ATP</name>
        <dbReference type="ChEBI" id="CHEBI:30616"/>
    </ligand>
</feature>
<evidence type="ECO:0000256" key="1">
    <source>
        <dbReference type="ARBA" id="ARBA00009747"/>
    </source>
</evidence>
<comment type="caution">
    <text evidence="9">The sequence shown here is derived from an EMBL/GenBank/DDBJ whole genome shotgun (WGS) entry which is preliminary data.</text>
</comment>
<evidence type="ECO:0000256" key="6">
    <source>
        <dbReference type="ARBA" id="ARBA00022840"/>
    </source>
</evidence>
<evidence type="ECO:0000256" key="5">
    <source>
        <dbReference type="ARBA" id="ARBA00022741"/>
    </source>
</evidence>
<comment type="catalytic activity">
    <reaction evidence="8">
        <text>L-seryl-[protein] + ATP = 3-O-(5'-adenylyl)-L-seryl-[protein] + diphosphate</text>
        <dbReference type="Rhea" id="RHEA:58120"/>
        <dbReference type="Rhea" id="RHEA-COMP:9863"/>
        <dbReference type="Rhea" id="RHEA-COMP:15073"/>
        <dbReference type="ChEBI" id="CHEBI:29999"/>
        <dbReference type="ChEBI" id="CHEBI:30616"/>
        <dbReference type="ChEBI" id="CHEBI:33019"/>
        <dbReference type="ChEBI" id="CHEBI:142516"/>
        <dbReference type="EC" id="2.7.7.108"/>
    </reaction>
</comment>
<comment type="catalytic activity">
    <reaction evidence="8">
        <text>L-tyrosyl-[protein] + ATP = O-(5'-adenylyl)-L-tyrosyl-[protein] + diphosphate</text>
        <dbReference type="Rhea" id="RHEA:54288"/>
        <dbReference type="Rhea" id="RHEA-COMP:10136"/>
        <dbReference type="Rhea" id="RHEA-COMP:13846"/>
        <dbReference type="ChEBI" id="CHEBI:30616"/>
        <dbReference type="ChEBI" id="CHEBI:33019"/>
        <dbReference type="ChEBI" id="CHEBI:46858"/>
        <dbReference type="ChEBI" id="CHEBI:83624"/>
        <dbReference type="EC" id="2.7.7.108"/>
    </reaction>
</comment>
<feature type="binding site" evidence="8">
    <location>
        <position position="270"/>
    </location>
    <ligand>
        <name>Mg(2+)</name>
        <dbReference type="ChEBI" id="CHEBI:18420"/>
    </ligand>
</feature>